<protein>
    <submittedName>
        <fullName evidence="1">Uncharacterized protein</fullName>
    </submittedName>
</protein>
<dbReference type="RefSeq" id="XP_016445085.1">
    <property type="nucleotide sequence ID" value="XM_016589599.1"/>
</dbReference>
<evidence type="ECO:0000313" key="1">
    <source>
        <dbReference type="RefSeq" id="XP_016445085.1"/>
    </source>
</evidence>
<dbReference type="OrthoDB" id="1738169at2759"/>
<accession>A0A1S3XYV9</accession>
<dbReference type="AlphaFoldDB" id="A0A1S3XYV9"/>
<sequence length="103" mass="11780">MASETTKGEITLPVNVARTTQNEKFHLIEGDMRYNALLEMPWIHSMRAVPSTFHQMMRFPTKDGIKMVYREQHVARGMFAVHDVAPTSTPSISKEPKDKHIAK</sequence>
<dbReference type="PaxDb" id="4097-A0A1S3XYV9"/>
<name>A0A1S3XYV9_TOBAC</name>
<dbReference type="PANTHER" id="PTHR33240:SF8">
    <property type="entry name" value="OS03G0439900 PROTEIN"/>
    <property type="match status" value="1"/>
</dbReference>
<reference evidence="1" key="1">
    <citation type="submission" date="2025-08" db="UniProtKB">
        <authorList>
            <consortium name="RefSeq"/>
        </authorList>
    </citation>
    <scope>IDENTIFICATION</scope>
</reference>
<dbReference type="PANTHER" id="PTHR33240">
    <property type="entry name" value="OS08G0508500 PROTEIN"/>
    <property type="match status" value="1"/>
</dbReference>
<organism evidence="1">
    <name type="scientific">Nicotiana tabacum</name>
    <name type="common">Common tobacco</name>
    <dbReference type="NCBI Taxonomy" id="4097"/>
    <lineage>
        <taxon>Eukaryota</taxon>
        <taxon>Viridiplantae</taxon>
        <taxon>Streptophyta</taxon>
        <taxon>Embryophyta</taxon>
        <taxon>Tracheophyta</taxon>
        <taxon>Spermatophyta</taxon>
        <taxon>Magnoliopsida</taxon>
        <taxon>eudicotyledons</taxon>
        <taxon>Gunneridae</taxon>
        <taxon>Pentapetalae</taxon>
        <taxon>asterids</taxon>
        <taxon>lamiids</taxon>
        <taxon>Solanales</taxon>
        <taxon>Solanaceae</taxon>
        <taxon>Nicotianoideae</taxon>
        <taxon>Nicotianeae</taxon>
        <taxon>Nicotiana</taxon>
    </lineage>
</organism>
<proteinExistence type="predicted"/>
<gene>
    <name evidence="1" type="primary">LOC107770308</name>
</gene>
<dbReference type="OMA" id="LEMPWIH"/>
<dbReference type="KEGG" id="nta:107770308"/>